<protein>
    <submittedName>
        <fullName evidence="2">Phosphoesterase</fullName>
    </submittedName>
</protein>
<gene>
    <name evidence="2" type="ORF">C7U56_05235</name>
</gene>
<feature type="transmembrane region" description="Helical" evidence="1">
    <location>
        <begin position="55"/>
        <end position="75"/>
    </location>
</feature>
<feature type="transmembrane region" description="Helical" evidence="1">
    <location>
        <begin position="187"/>
        <end position="207"/>
    </location>
</feature>
<dbReference type="AlphaFoldDB" id="A0A2T3FRY1"/>
<dbReference type="SUPFAM" id="SSF48317">
    <property type="entry name" value="Acid phosphatase/Vanadium-dependent haloperoxidase"/>
    <property type="match status" value="1"/>
</dbReference>
<dbReference type="Proteomes" id="UP000241048">
    <property type="component" value="Unassembled WGS sequence"/>
</dbReference>
<keyword evidence="1" id="KW-1133">Transmembrane helix</keyword>
<keyword evidence="3" id="KW-1185">Reference proteome</keyword>
<keyword evidence="1" id="KW-0472">Membrane</keyword>
<feature type="transmembrane region" description="Helical" evidence="1">
    <location>
        <begin position="82"/>
        <end position="104"/>
    </location>
</feature>
<proteinExistence type="predicted"/>
<feature type="transmembrane region" description="Helical" evidence="1">
    <location>
        <begin position="163"/>
        <end position="180"/>
    </location>
</feature>
<reference evidence="2 3" key="1">
    <citation type="submission" date="2018-03" db="EMBL/GenBank/DDBJ databases">
        <title>Lachnoclostridium SNUG30386 gen.nov., sp.nov., isolated from human faeces.</title>
        <authorList>
            <person name="Seo B."/>
            <person name="Jeon K."/>
            <person name="Ko G."/>
        </authorList>
    </citation>
    <scope>NUCLEOTIDE SEQUENCE [LARGE SCALE GENOMIC DNA]</scope>
    <source>
        <strain evidence="2 3">SNUG30386</strain>
    </source>
</reference>
<dbReference type="EMBL" id="PYLO01000002">
    <property type="protein sequence ID" value="PST38024.1"/>
    <property type="molecule type" value="Genomic_DNA"/>
</dbReference>
<evidence type="ECO:0000313" key="3">
    <source>
        <dbReference type="Proteomes" id="UP000241048"/>
    </source>
</evidence>
<name>A0A2T3FRY1_9CLOT</name>
<sequence>MKHFLKELLKKYGHIWILGYGFIYLPWFMHLEKTVTSNYHIMHSSLDDMIPFNEYFVIPYLLWFAYVTAAIAYLFFKNKEEYYRLCAFLFTGMTLSLLICTLFPNGTDLRTAVNPDKNLCSRLVYMLHQADTNTNVFPSIHVYNSIGTHIAVMKSESLKKHKVIRILSGILMVAICMATVSLKQHSVLDVAGAILLSAAIYPLVYAGSTQEETENEPEYIR</sequence>
<feature type="transmembrane region" description="Helical" evidence="1">
    <location>
        <begin position="12"/>
        <end position="29"/>
    </location>
</feature>
<dbReference type="InterPro" id="IPR036938">
    <property type="entry name" value="PAP2/HPO_sf"/>
</dbReference>
<dbReference type="RefSeq" id="WP_107000973.1">
    <property type="nucleotide sequence ID" value="NZ_DBFBUD010000204.1"/>
</dbReference>
<evidence type="ECO:0000313" key="2">
    <source>
        <dbReference type="EMBL" id="PST38024.1"/>
    </source>
</evidence>
<accession>A0A2T3FRY1</accession>
<evidence type="ECO:0000256" key="1">
    <source>
        <dbReference type="SAM" id="Phobius"/>
    </source>
</evidence>
<keyword evidence="1" id="KW-0812">Transmembrane</keyword>
<organism evidence="2 3">
    <name type="scientific">Clostridium fessum</name>
    <dbReference type="NCBI Taxonomy" id="2126740"/>
    <lineage>
        <taxon>Bacteria</taxon>
        <taxon>Bacillati</taxon>
        <taxon>Bacillota</taxon>
        <taxon>Clostridia</taxon>
        <taxon>Eubacteriales</taxon>
        <taxon>Clostridiaceae</taxon>
        <taxon>Clostridium</taxon>
    </lineage>
</organism>
<comment type="caution">
    <text evidence="2">The sequence shown here is derived from an EMBL/GenBank/DDBJ whole genome shotgun (WGS) entry which is preliminary data.</text>
</comment>